<evidence type="ECO:0000256" key="2">
    <source>
        <dbReference type="ARBA" id="ARBA00022692"/>
    </source>
</evidence>
<evidence type="ECO:0000313" key="9">
    <source>
        <dbReference type="Proteomes" id="UP000233767"/>
    </source>
</evidence>
<feature type="transmembrane region" description="Helical" evidence="5">
    <location>
        <begin position="20"/>
        <end position="53"/>
    </location>
</feature>
<dbReference type="EMBL" id="RCCB01000012">
    <property type="protein sequence ID" value="RLJ24314.1"/>
    <property type="molecule type" value="Genomic_DNA"/>
</dbReference>
<keyword evidence="3 5" id="KW-1133">Transmembrane helix</keyword>
<reference evidence="8 10" key="2">
    <citation type="submission" date="2018-10" db="EMBL/GenBank/DDBJ databases">
        <title>Genomic Encyclopedia of Archaeal and Bacterial Type Strains, Phase II (KMG-II): from individual species to whole genera.</title>
        <authorList>
            <person name="Goeker M."/>
        </authorList>
    </citation>
    <scope>NUCLEOTIDE SEQUENCE [LARGE SCALE GENOMIC DNA]</scope>
    <source>
        <strain evidence="8 10">DSM 21886</strain>
    </source>
</reference>
<keyword evidence="9" id="KW-1185">Reference proteome</keyword>
<evidence type="ECO:0000256" key="5">
    <source>
        <dbReference type="SAM" id="Phobius"/>
    </source>
</evidence>
<evidence type="ECO:0000259" key="6">
    <source>
        <dbReference type="Pfam" id="PF06271"/>
    </source>
</evidence>
<evidence type="ECO:0000313" key="8">
    <source>
        <dbReference type="EMBL" id="RLJ24314.1"/>
    </source>
</evidence>
<keyword evidence="4 5" id="KW-0472">Membrane</keyword>
<dbReference type="Proteomes" id="UP000275027">
    <property type="component" value="Unassembled WGS sequence"/>
</dbReference>
<dbReference type="EMBL" id="PJND01000007">
    <property type="protein sequence ID" value="PKW29974.1"/>
    <property type="molecule type" value="Genomic_DNA"/>
</dbReference>
<feature type="domain" description="RDD" evidence="6">
    <location>
        <begin position="8"/>
        <end position="105"/>
    </location>
</feature>
<evidence type="ECO:0000256" key="3">
    <source>
        <dbReference type="ARBA" id="ARBA00022989"/>
    </source>
</evidence>
<dbReference type="Proteomes" id="UP000233767">
    <property type="component" value="Unassembled WGS sequence"/>
</dbReference>
<evidence type="ECO:0000313" key="7">
    <source>
        <dbReference type="EMBL" id="PKW29974.1"/>
    </source>
</evidence>
<dbReference type="RefSeq" id="WP_101471719.1">
    <property type="nucleotide sequence ID" value="NZ_PJND01000007.1"/>
</dbReference>
<dbReference type="InterPro" id="IPR010432">
    <property type="entry name" value="RDD"/>
</dbReference>
<evidence type="ECO:0000256" key="4">
    <source>
        <dbReference type="ARBA" id="ARBA00023136"/>
    </source>
</evidence>
<evidence type="ECO:0000313" key="10">
    <source>
        <dbReference type="Proteomes" id="UP000275027"/>
    </source>
</evidence>
<dbReference type="Pfam" id="PF06271">
    <property type="entry name" value="RDD"/>
    <property type="match status" value="1"/>
</dbReference>
<accession>A0A497UCN4</accession>
<keyword evidence="2 5" id="KW-0812">Transmembrane</keyword>
<evidence type="ECO:0000256" key="1">
    <source>
        <dbReference type="ARBA" id="ARBA00004141"/>
    </source>
</evidence>
<proteinExistence type="predicted"/>
<gene>
    <name evidence="7" type="ORF">B0G92_1622</name>
    <name evidence="8" type="ORF">CLV50_2194</name>
</gene>
<dbReference type="GO" id="GO:0016020">
    <property type="term" value="C:membrane"/>
    <property type="evidence" value="ECO:0007669"/>
    <property type="project" value="UniProtKB-SubCell"/>
</dbReference>
<reference evidence="7 9" key="1">
    <citation type="submission" date="2017-12" db="EMBL/GenBank/DDBJ databases">
        <title>Genomic Encyclopedia of Type Strains, Phase III (KMG-III): the genomes of soil and plant-associated and newly described type strains.</title>
        <authorList>
            <person name="Whitman W."/>
        </authorList>
    </citation>
    <scope>NUCLEOTIDE SEQUENCE [LARGE SCALE GENOMIC DNA]</scope>
    <source>
        <strain evidence="7 9">IP-10</strain>
    </source>
</reference>
<dbReference type="AlphaFoldDB" id="A0A497UCN4"/>
<organism evidence="8 10">
    <name type="scientific">Flavobacterium lindanitolerans</name>
    <dbReference type="NCBI Taxonomy" id="428988"/>
    <lineage>
        <taxon>Bacteria</taxon>
        <taxon>Pseudomonadati</taxon>
        <taxon>Bacteroidota</taxon>
        <taxon>Flavobacteriia</taxon>
        <taxon>Flavobacteriales</taxon>
        <taxon>Flavobacteriaceae</taxon>
        <taxon>Flavobacterium</taxon>
    </lineage>
</organism>
<name>A0A497UCN4_9FLAO</name>
<comment type="caution">
    <text evidence="8">The sequence shown here is derived from an EMBL/GenBank/DDBJ whole genome shotgun (WGS) entry which is preliminary data.</text>
</comment>
<sequence length="123" mass="13410">MTEVSKLNRFLGIFIDGIIAYIPMFVFSFIAVLAGIGIISYIGWLLGIGYYLLRDALPGGQSIGKKLIKYAAVKQDGSSLEGDYATSATRNITLFIPLLDAILVLIDKPRLGDDLAKTRVVNK</sequence>
<comment type="subcellular location">
    <subcellularLocation>
        <location evidence="1">Membrane</location>
        <topology evidence="1">Multi-pass membrane protein</topology>
    </subcellularLocation>
</comment>
<protein>
    <submittedName>
        <fullName evidence="8">RDD family protein</fullName>
    </submittedName>
</protein>